<proteinExistence type="predicted"/>
<dbReference type="PANTHER" id="PTHR30086">
    <property type="entry name" value="ARGININE EXPORTER PROTEIN ARGO"/>
    <property type="match status" value="1"/>
</dbReference>
<dbReference type="GO" id="GO:0005886">
    <property type="term" value="C:plasma membrane"/>
    <property type="evidence" value="ECO:0007669"/>
    <property type="project" value="UniProtKB-SubCell"/>
</dbReference>
<dbReference type="PANTHER" id="PTHR30086:SF19">
    <property type="entry name" value="THREONINE EFFLUX PROTEIN"/>
    <property type="match status" value="1"/>
</dbReference>
<dbReference type="STRING" id="460265.Mnod_6693"/>
<keyword evidence="4 6" id="KW-1133">Transmembrane helix</keyword>
<evidence type="ECO:0000256" key="3">
    <source>
        <dbReference type="ARBA" id="ARBA00022692"/>
    </source>
</evidence>
<dbReference type="EMBL" id="CP001349">
    <property type="protein sequence ID" value="ACL61454.1"/>
    <property type="molecule type" value="Genomic_DNA"/>
</dbReference>
<dbReference type="AlphaFoldDB" id="B8IEW1"/>
<name>B8IEW1_METNO</name>
<dbReference type="Pfam" id="PF01810">
    <property type="entry name" value="LysE"/>
    <property type="match status" value="1"/>
</dbReference>
<dbReference type="HOGENOM" id="CLU_079569_0_1_5"/>
<dbReference type="KEGG" id="mno:Mnod_6693"/>
<feature type="transmembrane region" description="Helical" evidence="6">
    <location>
        <begin position="21"/>
        <end position="48"/>
    </location>
</feature>
<dbReference type="GO" id="GO:0015171">
    <property type="term" value="F:amino acid transmembrane transporter activity"/>
    <property type="evidence" value="ECO:0007669"/>
    <property type="project" value="TreeGrafter"/>
</dbReference>
<evidence type="ECO:0000313" key="7">
    <source>
        <dbReference type="EMBL" id="ACL61454.1"/>
    </source>
</evidence>
<dbReference type="InterPro" id="IPR001123">
    <property type="entry name" value="LeuE-type"/>
</dbReference>
<feature type="transmembrane region" description="Helical" evidence="6">
    <location>
        <begin position="129"/>
        <end position="157"/>
    </location>
</feature>
<evidence type="ECO:0000313" key="8">
    <source>
        <dbReference type="Proteomes" id="UP000008207"/>
    </source>
</evidence>
<organism evidence="7 8">
    <name type="scientific">Methylobacterium nodulans (strain LMG 21967 / CNCM I-2342 / ORS 2060)</name>
    <dbReference type="NCBI Taxonomy" id="460265"/>
    <lineage>
        <taxon>Bacteria</taxon>
        <taxon>Pseudomonadati</taxon>
        <taxon>Pseudomonadota</taxon>
        <taxon>Alphaproteobacteria</taxon>
        <taxon>Hyphomicrobiales</taxon>
        <taxon>Methylobacteriaceae</taxon>
        <taxon>Methylobacterium</taxon>
    </lineage>
</organism>
<evidence type="ECO:0000256" key="4">
    <source>
        <dbReference type="ARBA" id="ARBA00022989"/>
    </source>
</evidence>
<protein>
    <submittedName>
        <fullName evidence="7">Lysine exporter protein (LYSE/YGGA)</fullName>
    </submittedName>
</protein>
<evidence type="ECO:0000256" key="1">
    <source>
        <dbReference type="ARBA" id="ARBA00004651"/>
    </source>
</evidence>
<evidence type="ECO:0000256" key="5">
    <source>
        <dbReference type="ARBA" id="ARBA00023136"/>
    </source>
</evidence>
<dbReference type="RefSeq" id="WP_015933023.1">
    <property type="nucleotide sequence ID" value="NC_011894.1"/>
</dbReference>
<evidence type="ECO:0000256" key="6">
    <source>
        <dbReference type="SAM" id="Phobius"/>
    </source>
</evidence>
<sequence>MIAPGPDFLLISRLSVTRGRAAALSASLGVALGVGAWGSAGFFGIHALFTAAPWLYLALKLGGGAYLVVLGLRLLAGSLGRSAAQDEAPPAAPRGRAFGLGLLTNLANPKAPLFVSSLFAATLPPEPPVALGIAAVALMVGIAFGWFAVVVHVLTLRRVADGYLRLRRWIDRAAGLAFMGFGTRLMLDRA</sequence>
<dbReference type="Proteomes" id="UP000008207">
    <property type="component" value="Chromosome"/>
</dbReference>
<keyword evidence="5 6" id="KW-0472">Membrane</keyword>
<reference evidence="7 8" key="1">
    <citation type="submission" date="2009-01" db="EMBL/GenBank/DDBJ databases">
        <title>Complete sequence of chromosome of Methylobacterium nodulans ORS 2060.</title>
        <authorList>
            <consortium name="US DOE Joint Genome Institute"/>
            <person name="Lucas S."/>
            <person name="Copeland A."/>
            <person name="Lapidus A."/>
            <person name="Glavina del Rio T."/>
            <person name="Dalin E."/>
            <person name="Tice H."/>
            <person name="Bruce D."/>
            <person name="Goodwin L."/>
            <person name="Pitluck S."/>
            <person name="Sims D."/>
            <person name="Brettin T."/>
            <person name="Detter J.C."/>
            <person name="Han C."/>
            <person name="Larimer F."/>
            <person name="Land M."/>
            <person name="Hauser L."/>
            <person name="Kyrpides N."/>
            <person name="Ivanova N."/>
            <person name="Marx C.J."/>
            <person name="Richardson P."/>
        </authorList>
    </citation>
    <scope>NUCLEOTIDE SEQUENCE [LARGE SCALE GENOMIC DNA]</scope>
    <source>
        <strain evidence="8">LMG 21967 / CNCM I-2342 / ORS 2060</strain>
    </source>
</reference>
<gene>
    <name evidence="7" type="ordered locus">Mnod_6693</name>
</gene>
<keyword evidence="2" id="KW-1003">Cell membrane</keyword>
<feature type="transmembrane region" description="Helical" evidence="6">
    <location>
        <begin position="54"/>
        <end position="76"/>
    </location>
</feature>
<dbReference type="eggNOG" id="COG1280">
    <property type="taxonomic scope" value="Bacteria"/>
</dbReference>
<evidence type="ECO:0000256" key="2">
    <source>
        <dbReference type="ARBA" id="ARBA00022475"/>
    </source>
</evidence>
<feature type="transmembrane region" description="Helical" evidence="6">
    <location>
        <begin position="97"/>
        <end position="123"/>
    </location>
</feature>
<keyword evidence="3 6" id="KW-0812">Transmembrane</keyword>
<dbReference type="OrthoDB" id="7659099at2"/>
<keyword evidence="8" id="KW-1185">Reference proteome</keyword>
<accession>B8IEW1</accession>
<comment type="subcellular location">
    <subcellularLocation>
        <location evidence="1">Cell membrane</location>
        <topology evidence="1">Multi-pass membrane protein</topology>
    </subcellularLocation>
</comment>